<dbReference type="InterPro" id="IPR036388">
    <property type="entry name" value="WH-like_DNA-bd_sf"/>
</dbReference>
<dbReference type="CDD" id="cd06170">
    <property type="entry name" value="LuxR_C_like"/>
    <property type="match status" value="1"/>
</dbReference>
<evidence type="ECO:0000259" key="4">
    <source>
        <dbReference type="PROSITE" id="PS50043"/>
    </source>
</evidence>
<dbReference type="Gene3D" id="1.10.10.10">
    <property type="entry name" value="Winged helix-like DNA-binding domain superfamily/Winged helix DNA-binding domain"/>
    <property type="match status" value="1"/>
</dbReference>
<keyword evidence="1" id="KW-0805">Transcription regulation</keyword>
<organism evidence="5 6">
    <name type="scientific">Vibrio parahaemolyticus</name>
    <dbReference type="NCBI Taxonomy" id="670"/>
    <lineage>
        <taxon>Bacteria</taxon>
        <taxon>Pseudomonadati</taxon>
        <taxon>Pseudomonadota</taxon>
        <taxon>Gammaproteobacteria</taxon>
        <taxon>Vibrionales</taxon>
        <taxon>Vibrionaceae</taxon>
        <taxon>Vibrio</taxon>
    </lineage>
</organism>
<evidence type="ECO:0000256" key="3">
    <source>
        <dbReference type="ARBA" id="ARBA00023163"/>
    </source>
</evidence>
<dbReference type="PANTHER" id="PTHR44688:SF16">
    <property type="entry name" value="DNA-BINDING TRANSCRIPTIONAL ACTIVATOR DEVR_DOSR"/>
    <property type="match status" value="1"/>
</dbReference>
<proteinExistence type="predicted"/>
<dbReference type="InterPro" id="IPR016032">
    <property type="entry name" value="Sig_transdc_resp-reg_C-effctor"/>
</dbReference>
<evidence type="ECO:0000256" key="1">
    <source>
        <dbReference type="ARBA" id="ARBA00023015"/>
    </source>
</evidence>
<dbReference type="PROSITE" id="PS50043">
    <property type="entry name" value="HTH_LUXR_2"/>
    <property type="match status" value="1"/>
</dbReference>
<feature type="non-terminal residue" evidence="5">
    <location>
        <position position="1"/>
    </location>
</feature>
<keyword evidence="2" id="KW-0238">DNA-binding</keyword>
<protein>
    <recommendedName>
        <fullName evidence="4">HTH luxR-type domain-containing protein</fullName>
    </recommendedName>
</protein>
<name>A0A227JAL1_VIBPH</name>
<dbReference type="RefSeq" id="WP_140157446.1">
    <property type="nucleotide sequence ID" value="NZ_MWVH01000216.1"/>
</dbReference>
<accession>A0A227JAL1</accession>
<dbReference type="SMART" id="SM00421">
    <property type="entry name" value="HTH_LUXR"/>
    <property type="match status" value="1"/>
</dbReference>
<dbReference type="Pfam" id="PF00196">
    <property type="entry name" value="GerE"/>
    <property type="match status" value="1"/>
</dbReference>
<dbReference type="PANTHER" id="PTHR44688">
    <property type="entry name" value="DNA-BINDING TRANSCRIPTIONAL ACTIVATOR DEVR_DOSR"/>
    <property type="match status" value="1"/>
</dbReference>
<dbReference type="InterPro" id="IPR000792">
    <property type="entry name" value="Tscrpt_reg_LuxR_C"/>
</dbReference>
<comment type="caution">
    <text evidence="5">The sequence shown here is derived from an EMBL/GenBank/DDBJ whole genome shotgun (WGS) entry which is preliminary data.</text>
</comment>
<gene>
    <name evidence="5" type="ORF">CA163_17810</name>
</gene>
<sequence length="49" mass="5575">FSNEQIAQELDVAGTTIKTHIRNLYQKLNIANRKEAIVTAENLLQLMGY</sequence>
<keyword evidence="3" id="KW-0804">Transcription</keyword>
<dbReference type="GO" id="GO:0003677">
    <property type="term" value="F:DNA binding"/>
    <property type="evidence" value="ECO:0007669"/>
    <property type="project" value="UniProtKB-KW"/>
</dbReference>
<dbReference type="AlphaFoldDB" id="A0A227JAL1"/>
<evidence type="ECO:0000313" key="6">
    <source>
        <dbReference type="Proteomes" id="UP000214596"/>
    </source>
</evidence>
<evidence type="ECO:0000256" key="2">
    <source>
        <dbReference type="ARBA" id="ARBA00023125"/>
    </source>
</evidence>
<dbReference type="EMBL" id="NIXT01001178">
    <property type="protein sequence ID" value="OXE31487.1"/>
    <property type="molecule type" value="Genomic_DNA"/>
</dbReference>
<reference evidence="5 6" key="1">
    <citation type="journal article" date="2017" name="Appl. Environ. Microbiol.">
        <title>Parallel evolution of two clades of a major Atlantic endemic Vibrio parahaemolyticus pathogen lineage by independent acquisition of related pathogenicity islands.</title>
        <authorList>
            <person name="Xu F."/>
            <person name="Gonzalez-Escalona N."/>
            <person name="Drees K.P."/>
            <person name="Sebra R.P."/>
            <person name="Cooper V.S."/>
            <person name="Jones S.H."/>
            <person name="Whistler C.A."/>
        </authorList>
    </citation>
    <scope>NUCLEOTIDE SEQUENCE [LARGE SCALE GENOMIC DNA]</scope>
    <source>
        <strain evidence="5 6">MAVP-3</strain>
    </source>
</reference>
<dbReference type="SUPFAM" id="SSF46894">
    <property type="entry name" value="C-terminal effector domain of the bipartite response regulators"/>
    <property type="match status" value="1"/>
</dbReference>
<dbReference type="GO" id="GO:0006355">
    <property type="term" value="P:regulation of DNA-templated transcription"/>
    <property type="evidence" value="ECO:0007669"/>
    <property type="project" value="InterPro"/>
</dbReference>
<feature type="domain" description="HTH luxR-type" evidence="4">
    <location>
        <begin position="1"/>
        <end position="44"/>
    </location>
</feature>
<dbReference type="Proteomes" id="UP000214596">
    <property type="component" value="Unassembled WGS sequence"/>
</dbReference>
<evidence type="ECO:0000313" key="5">
    <source>
        <dbReference type="EMBL" id="OXE31487.1"/>
    </source>
</evidence>